<evidence type="ECO:0000256" key="1">
    <source>
        <dbReference type="SAM" id="Phobius"/>
    </source>
</evidence>
<accession>A0ABM7ZEL9</accession>
<name>A0ABM7ZEL9_9BACT</name>
<protein>
    <submittedName>
        <fullName evidence="2">Uncharacterized protein</fullName>
    </submittedName>
</protein>
<feature type="transmembrane region" description="Helical" evidence="1">
    <location>
        <begin position="16"/>
        <end position="36"/>
    </location>
</feature>
<proteinExistence type="predicted"/>
<sequence length="127" mass="14122">MLESSLLFFMPPRSHSFILFLAVVLLIPAFCLLTSWQRRQKEDKIAGQFAELAASRPRRGSTPEQQRALLEALGRLHPGTASLRSAPCISIPLCSPENGPCRPLPEVFRLFPDGRFLIVPQEPGESP</sequence>
<evidence type="ECO:0000313" key="2">
    <source>
        <dbReference type="EMBL" id="BDL43080.1"/>
    </source>
</evidence>
<evidence type="ECO:0000313" key="3">
    <source>
        <dbReference type="Proteomes" id="UP001062263"/>
    </source>
</evidence>
<organism evidence="2 3">
    <name type="scientific">Akkermansia biwaensis</name>
    <dbReference type="NCBI Taxonomy" id="2946555"/>
    <lineage>
        <taxon>Bacteria</taxon>
        <taxon>Pseudomonadati</taxon>
        <taxon>Verrucomicrobiota</taxon>
        <taxon>Verrucomicrobiia</taxon>
        <taxon>Verrucomicrobiales</taxon>
        <taxon>Akkermansiaceae</taxon>
        <taxon>Akkermansia</taxon>
    </lineage>
</organism>
<keyword evidence="1" id="KW-1133">Transmembrane helix</keyword>
<reference evidence="2" key="1">
    <citation type="submission" date="2022-06" db="EMBL/GenBank/DDBJ databases">
        <title>Akkermansia biwalacus sp. nov., an anaerobic mucin-degrading bacterium isolated from human intestine.</title>
        <authorList>
            <person name="Kobayashi Y."/>
            <person name="Inoue S."/>
            <person name="Kawahara T."/>
            <person name="Kohda N."/>
        </authorList>
    </citation>
    <scope>NUCLEOTIDE SEQUENCE</scope>
    <source>
        <strain evidence="2">WON2089</strain>
    </source>
</reference>
<keyword evidence="3" id="KW-1185">Reference proteome</keyword>
<gene>
    <name evidence="2" type="ORF">Abiwalacus_06540</name>
</gene>
<dbReference type="EMBL" id="AP025943">
    <property type="protein sequence ID" value="BDL43080.1"/>
    <property type="molecule type" value="Genomic_DNA"/>
</dbReference>
<keyword evidence="1" id="KW-0812">Transmembrane</keyword>
<dbReference type="Proteomes" id="UP001062263">
    <property type="component" value="Chromosome"/>
</dbReference>
<keyword evidence="1" id="KW-0472">Membrane</keyword>